<keyword evidence="14" id="KW-1185">Reference proteome</keyword>
<keyword evidence="3" id="KW-0158">Chromosome</keyword>
<dbReference type="FunFam" id="2.170.270.10:FF:000028">
    <property type="entry name" value="Histone-lysine N-methyltransferase"/>
    <property type="match status" value="1"/>
</dbReference>
<dbReference type="InterPro" id="IPR006560">
    <property type="entry name" value="AWS_dom"/>
</dbReference>
<dbReference type="Proteomes" id="UP000249390">
    <property type="component" value="Unassembled WGS sequence"/>
</dbReference>
<dbReference type="PROSITE" id="PS50868">
    <property type="entry name" value="POST_SET"/>
    <property type="match status" value="1"/>
</dbReference>
<evidence type="ECO:0000256" key="6">
    <source>
        <dbReference type="ARBA" id="ARBA00022691"/>
    </source>
</evidence>
<feature type="domain" description="Post-SET" evidence="11">
    <location>
        <begin position="216"/>
        <end position="232"/>
    </location>
</feature>
<feature type="region of interest" description="Disordered" evidence="8">
    <location>
        <begin position="339"/>
        <end position="371"/>
    </location>
</feature>
<comment type="subcellular location">
    <subcellularLocation>
        <location evidence="2">Chromosome</location>
    </subcellularLocation>
    <subcellularLocation>
        <location evidence="1">Nucleus</location>
    </subcellularLocation>
</comment>
<keyword evidence="6" id="KW-0949">S-adenosyl-L-methionine</keyword>
<dbReference type="Pfam" id="PF00856">
    <property type="entry name" value="SET"/>
    <property type="match status" value="1"/>
</dbReference>
<gene>
    <name evidence="13" type="ORF">DM860_011788</name>
</gene>
<comment type="caution">
    <text evidence="13">The sequence shown here is derived from an EMBL/GenBank/DDBJ whole genome shotgun (WGS) entry which is preliminary data.</text>
</comment>
<name>A0A328DK16_9ASTE</name>
<dbReference type="SMART" id="SM00570">
    <property type="entry name" value="AWS"/>
    <property type="match status" value="1"/>
</dbReference>
<dbReference type="InterPro" id="IPR003616">
    <property type="entry name" value="Post-SET_dom"/>
</dbReference>
<protein>
    <recommendedName>
        <fullName evidence="15">SET domain-containing protein</fullName>
    </recommendedName>
</protein>
<proteinExistence type="predicted"/>
<dbReference type="SMART" id="SM00317">
    <property type="entry name" value="SET"/>
    <property type="match status" value="1"/>
</dbReference>
<evidence type="ECO:0000256" key="3">
    <source>
        <dbReference type="ARBA" id="ARBA00022454"/>
    </source>
</evidence>
<keyword evidence="9" id="KW-0472">Membrane</keyword>
<sequence>MQCSAPDLSQLKLPDGVPPFIHINQNDFLGRKTKKIKEEDLAICICKYEQSDPESACGEGCLNVLTSTECTPGYCPCGSYCKNQRFQKCEYAKTKLFKTDGRGWGLHADENIKDGQFIIEYCGEVISSEKARKRSQTYENQGLKDAYIISLNANYFIDATRKGSVARFINHSCLPNCETRKWTVLGETRVGIFAKQDISIGIELTYNYNFEWYGGATVRCLCGAPKCSIFLGGKSHGFLEYNHVWEEGDDRYPVDEIPLYDSGEDENLIKKASIHTDVEPKPMDDESRVYPGSGMVSFEEEYEHSSDARISLDPVDDVVPRKELYPNDLQDGYHKHSAFIPRRNNNAGVSPFKNKVKHSSKQKAKSSGRKQVTAENVSKLFSSKESMEEIMKYEVIMNLTQEMRNQANSTLNSLYDEIRPAIEEFERDSLDNVPTSVAEKWIEASCFKMKSDFDFFFSVVKNVMCPQQTTNADEVKPSWEGEDKSYEVKMLTADQKCFIVVFIIKLFVVKLYCSGEQKKMMMKRKNSFSVWFFFCRNLPKKS</sequence>
<dbReference type="GO" id="GO:0042054">
    <property type="term" value="F:histone methyltransferase activity"/>
    <property type="evidence" value="ECO:0007669"/>
    <property type="project" value="InterPro"/>
</dbReference>
<dbReference type="InterPro" id="IPR001214">
    <property type="entry name" value="SET_dom"/>
</dbReference>
<dbReference type="InterPro" id="IPR050777">
    <property type="entry name" value="SET2_Histone-Lys_MeTrsfase"/>
</dbReference>
<evidence type="ECO:0000259" key="10">
    <source>
        <dbReference type="PROSITE" id="PS50280"/>
    </source>
</evidence>
<feature type="domain" description="SET" evidence="10">
    <location>
        <begin position="92"/>
        <end position="209"/>
    </location>
</feature>
<dbReference type="PANTHER" id="PTHR22884">
    <property type="entry name" value="SET DOMAIN PROTEINS"/>
    <property type="match status" value="1"/>
</dbReference>
<dbReference type="Gene3D" id="2.170.270.10">
    <property type="entry name" value="SET domain"/>
    <property type="match status" value="1"/>
</dbReference>
<dbReference type="GO" id="GO:0005694">
    <property type="term" value="C:chromosome"/>
    <property type="evidence" value="ECO:0007669"/>
    <property type="project" value="UniProtKB-SubCell"/>
</dbReference>
<evidence type="ECO:0000256" key="8">
    <source>
        <dbReference type="SAM" id="MobiDB-lite"/>
    </source>
</evidence>
<dbReference type="InterPro" id="IPR046341">
    <property type="entry name" value="SET_dom_sf"/>
</dbReference>
<keyword evidence="4" id="KW-0489">Methyltransferase</keyword>
<evidence type="ECO:0000259" key="12">
    <source>
        <dbReference type="PROSITE" id="PS51215"/>
    </source>
</evidence>
<feature type="transmembrane region" description="Helical" evidence="9">
    <location>
        <begin position="498"/>
        <end position="515"/>
    </location>
</feature>
<reference evidence="13 14" key="1">
    <citation type="submission" date="2018-06" db="EMBL/GenBank/DDBJ databases">
        <title>The Genome of Cuscuta australis (Dodder) Provides Insight into the Evolution of Plant Parasitism.</title>
        <authorList>
            <person name="Liu H."/>
        </authorList>
    </citation>
    <scope>NUCLEOTIDE SEQUENCE [LARGE SCALE GENOMIC DNA]</scope>
    <source>
        <strain evidence="14">cv. Yunnan</strain>
        <tissue evidence="13">Vines</tissue>
    </source>
</reference>
<dbReference type="AlphaFoldDB" id="A0A328DK16"/>
<keyword evidence="9" id="KW-1133">Transmembrane helix</keyword>
<dbReference type="GO" id="GO:0032259">
    <property type="term" value="P:methylation"/>
    <property type="evidence" value="ECO:0007669"/>
    <property type="project" value="UniProtKB-KW"/>
</dbReference>
<evidence type="ECO:0008006" key="15">
    <source>
        <dbReference type="Google" id="ProtNLM"/>
    </source>
</evidence>
<feature type="compositionally biased region" description="Basic residues" evidence="8">
    <location>
        <begin position="354"/>
        <end position="368"/>
    </location>
</feature>
<dbReference type="Pfam" id="PF17907">
    <property type="entry name" value="AWS"/>
    <property type="match status" value="1"/>
</dbReference>
<evidence type="ECO:0000313" key="14">
    <source>
        <dbReference type="Proteomes" id="UP000249390"/>
    </source>
</evidence>
<feature type="domain" description="AWS" evidence="12">
    <location>
        <begin position="39"/>
        <end position="90"/>
    </location>
</feature>
<evidence type="ECO:0000256" key="9">
    <source>
        <dbReference type="SAM" id="Phobius"/>
    </source>
</evidence>
<evidence type="ECO:0000256" key="1">
    <source>
        <dbReference type="ARBA" id="ARBA00004123"/>
    </source>
</evidence>
<organism evidence="13 14">
    <name type="scientific">Cuscuta australis</name>
    <dbReference type="NCBI Taxonomy" id="267555"/>
    <lineage>
        <taxon>Eukaryota</taxon>
        <taxon>Viridiplantae</taxon>
        <taxon>Streptophyta</taxon>
        <taxon>Embryophyta</taxon>
        <taxon>Tracheophyta</taxon>
        <taxon>Spermatophyta</taxon>
        <taxon>Magnoliopsida</taxon>
        <taxon>eudicotyledons</taxon>
        <taxon>Gunneridae</taxon>
        <taxon>Pentapetalae</taxon>
        <taxon>asterids</taxon>
        <taxon>lamiids</taxon>
        <taxon>Solanales</taxon>
        <taxon>Convolvulaceae</taxon>
        <taxon>Cuscuteae</taxon>
        <taxon>Cuscuta</taxon>
        <taxon>Cuscuta subgen. Grammica</taxon>
        <taxon>Cuscuta sect. Cleistogrammica</taxon>
    </lineage>
</organism>
<evidence type="ECO:0000256" key="4">
    <source>
        <dbReference type="ARBA" id="ARBA00022603"/>
    </source>
</evidence>
<evidence type="ECO:0000256" key="5">
    <source>
        <dbReference type="ARBA" id="ARBA00022679"/>
    </source>
</evidence>
<evidence type="ECO:0000256" key="2">
    <source>
        <dbReference type="ARBA" id="ARBA00004286"/>
    </source>
</evidence>
<dbReference type="EMBL" id="NQVE01000143">
    <property type="protein sequence ID" value="RAL44511.1"/>
    <property type="molecule type" value="Genomic_DNA"/>
</dbReference>
<keyword evidence="7" id="KW-0539">Nucleus</keyword>
<dbReference type="PROSITE" id="PS50280">
    <property type="entry name" value="SET"/>
    <property type="match status" value="1"/>
</dbReference>
<evidence type="ECO:0000259" key="11">
    <source>
        <dbReference type="PROSITE" id="PS50868"/>
    </source>
</evidence>
<accession>A0A328DK16</accession>
<keyword evidence="9" id="KW-0812">Transmembrane</keyword>
<dbReference type="SUPFAM" id="SSF82199">
    <property type="entry name" value="SET domain"/>
    <property type="match status" value="1"/>
</dbReference>
<dbReference type="PROSITE" id="PS51215">
    <property type="entry name" value="AWS"/>
    <property type="match status" value="1"/>
</dbReference>
<evidence type="ECO:0000313" key="13">
    <source>
        <dbReference type="EMBL" id="RAL44511.1"/>
    </source>
</evidence>
<keyword evidence="5" id="KW-0808">Transferase</keyword>
<dbReference type="GO" id="GO:0005634">
    <property type="term" value="C:nucleus"/>
    <property type="evidence" value="ECO:0007669"/>
    <property type="project" value="UniProtKB-SubCell"/>
</dbReference>
<evidence type="ECO:0000256" key="7">
    <source>
        <dbReference type="ARBA" id="ARBA00023242"/>
    </source>
</evidence>